<feature type="domain" description="Peptidase M20 dimerisation" evidence="2">
    <location>
        <begin position="198"/>
        <end position="294"/>
    </location>
</feature>
<reference evidence="3" key="1">
    <citation type="submission" date="2020-10" db="EMBL/GenBank/DDBJ databases">
        <authorList>
            <person name="Gilroy R."/>
        </authorList>
    </citation>
    <scope>NUCLEOTIDE SEQUENCE</scope>
    <source>
        <strain evidence="3">CHK180-2868</strain>
    </source>
</reference>
<dbReference type="Gene3D" id="3.30.70.360">
    <property type="match status" value="1"/>
</dbReference>
<dbReference type="Gene3D" id="3.40.630.10">
    <property type="entry name" value="Zn peptidases"/>
    <property type="match status" value="1"/>
</dbReference>
<dbReference type="InterPro" id="IPR002933">
    <property type="entry name" value="Peptidase_M20"/>
</dbReference>
<dbReference type="AlphaFoldDB" id="A0A9D1D697"/>
<protein>
    <recommendedName>
        <fullName evidence="1">Peptidase M20 domain-containing protein 2</fullName>
    </recommendedName>
</protein>
<reference evidence="3" key="2">
    <citation type="journal article" date="2021" name="PeerJ">
        <title>Extensive microbial diversity within the chicken gut microbiome revealed by metagenomics and culture.</title>
        <authorList>
            <person name="Gilroy R."/>
            <person name="Ravi A."/>
            <person name="Getino M."/>
            <person name="Pursley I."/>
            <person name="Horton D.L."/>
            <person name="Alikhan N.F."/>
            <person name="Baker D."/>
            <person name="Gharbi K."/>
            <person name="Hall N."/>
            <person name="Watson M."/>
            <person name="Adriaenssens E.M."/>
            <person name="Foster-Nyarko E."/>
            <person name="Jarju S."/>
            <person name="Secka A."/>
            <person name="Antonio M."/>
            <person name="Oren A."/>
            <person name="Chaudhuri R.R."/>
            <person name="La Ragione R."/>
            <person name="Hildebrand F."/>
            <person name="Pallen M.J."/>
        </authorList>
    </citation>
    <scope>NUCLEOTIDE SEQUENCE</scope>
    <source>
        <strain evidence="3">CHK180-2868</strain>
    </source>
</reference>
<organism evidence="3 4">
    <name type="scientific">Candidatus Copromonas faecavium</name>
    <name type="common">nom. illeg.</name>
    <dbReference type="NCBI Taxonomy" id="2840740"/>
    <lineage>
        <taxon>Bacteria</taxon>
        <taxon>Bacillati</taxon>
        <taxon>Bacillota</taxon>
        <taxon>Clostridia</taxon>
        <taxon>Lachnospirales</taxon>
        <taxon>Lachnospiraceae</taxon>
        <taxon>Candidatus Copromonas (nom. illeg.)</taxon>
    </lineage>
</organism>
<dbReference type="SUPFAM" id="SSF55031">
    <property type="entry name" value="Bacterial exopeptidase dimerisation domain"/>
    <property type="match status" value="1"/>
</dbReference>
<evidence type="ECO:0000256" key="1">
    <source>
        <dbReference type="PIRNR" id="PIRNR037226"/>
    </source>
</evidence>
<dbReference type="GO" id="GO:0071713">
    <property type="term" value="F:para-aminobenzoyl-glutamate hydrolase activity"/>
    <property type="evidence" value="ECO:0007669"/>
    <property type="project" value="TreeGrafter"/>
</dbReference>
<dbReference type="PIRSF" id="PIRSF037226">
    <property type="entry name" value="Amidohydrolase_ACY1L2_prd"/>
    <property type="match status" value="1"/>
</dbReference>
<dbReference type="InterPro" id="IPR036264">
    <property type="entry name" value="Bact_exopeptidase_dim_dom"/>
</dbReference>
<dbReference type="GO" id="GO:0046657">
    <property type="term" value="P:folic acid catabolic process"/>
    <property type="evidence" value="ECO:0007669"/>
    <property type="project" value="TreeGrafter"/>
</dbReference>
<comment type="similarity">
    <text evidence="1">Belongs to the peptidase M20A family.</text>
</comment>
<dbReference type="Pfam" id="PF07687">
    <property type="entry name" value="M20_dimer"/>
    <property type="match status" value="1"/>
</dbReference>
<dbReference type="InterPro" id="IPR017144">
    <property type="entry name" value="Xaa-Arg_dipeptidase"/>
</dbReference>
<dbReference type="SUPFAM" id="SSF53187">
    <property type="entry name" value="Zn-dependent exopeptidases"/>
    <property type="match status" value="1"/>
</dbReference>
<sequence>MEAEKLLKMVEKYESLIYEAADHIWKHPETGYREWKTSAYMEEQFEKLGYTLVRAGNIPGFYADLDTGKPGPKIAILGELDSLIVANHPDADPETSAVHACGHNAQCAILLGVAAAMKEPGALDGLCGSIRFISVPAEELIELGYREELRKQGIIKYYGGKVEFISRGYLDGVDISMMIHSGKLAEGKALSISKGCNGCITKNITFKGVSAHAGGSPQSGRNALYAATCGLNAVNALRETFIDDQHIRFHPIITEAGLAVNAIPETAKVESYVRGATFDSIYEYNKTVNRALAASAAAIGCNVELDDHPGYFPLNNDPNLAKIMTEAMETVAGPGSVIEDGSWGTGSTDMGDVSAIMPAIHPHCSGSIGIGHGKDYYVADKKLGCLYPAECLTLTAAKLLSDDAALAKKVIAESNPYFKSKEEYLAAIDKLTMDKDAVVYNEDGTITLDYCK</sequence>
<accession>A0A9D1D697</accession>
<dbReference type="Proteomes" id="UP000824250">
    <property type="component" value="Unassembled WGS sequence"/>
</dbReference>
<dbReference type="EMBL" id="DVGC01000029">
    <property type="protein sequence ID" value="HIR05414.1"/>
    <property type="molecule type" value="Genomic_DNA"/>
</dbReference>
<comment type="caution">
    <text evidence="3">The sequence shown here is derived from an EMBL/GenBank/DDBJ whole genome shotgun (WGS) entry which is preliminary data.</text>
</comment>
<evidence type="ECO:0000313" key="3">
    <source>
        <dbReference type="EMBL" id="HIR05414.1"/>
    </source>
</evidence>
<dbReference type="PANTHER" id="PTHR30575">
    <property type="entry name" value="PEPTIDASE M20"/>
    <property type="match status" value="1"/>
</dbReference>
<gene>
    <name evidence="3" type="ORF">IAB28_05545</name>
</gene>
<proteinExistence type="inferred from homology"/>
<evidence type="ECO:0000313" key="4">
    <source>
        <dbReference type="Proteomes" id="UP000824250"/>
    </source>
</evidence>
<dbReference type="GO" id="GO:0005737">
    <property type="term" value="C:cytoplasm"/>
    <property type="evidence" value="ECO:0007669"/>
    <property type="project" value="TreeGrafter"/>
</dbReference>
<dbReference type="NCBIfam" id="TIGR01891">
    <property type="entry name" value="amidohydrolases"/>
    <property type="match status" value="1"/>
</dbReference>
<name>A0A9D1D697_9FIRM</name>
<dbReference type="GO" id="GO:0016805">
    <property type="term" value="F:dipeptidase activity"/>
    <property type="evidence" value="ECO:0007669"/>
    <property type="project" value="InterPro"/>
</dbReference>
<evidence type="ECO:0000259" key="2">
    <source>
        <dbReference type="Pfam" id="PF07687"/>
    </source>
</evidence>
<dbReference type="InterPro" id="IPR011650">
    <property type="entry name" value="Peptidase_M20_dimer"/>
</dbReference>
<dbReference type="PANTHER" id="PTHR30575:SF3">
    <property type="entry name" value="PEPTIDASE M20 DIMERISATION DOMAIN-CONTAINING PROTEIN"/>
    <property type="match status" value="1"/>
</dbReference>
<dbReference type="Pfam" id="PF01546">
    <property type="entry name" value="Peptidase_M20"/>
    <property type="match status" value="1"/>
</dbReference>
<dbReference type="InterPro" id="IPR052030">
    <property type="entry name" value="Peptidase_M20/M20A_hydrolases"/>
</dbReference>
<dbReference type="InterPro" id="IPR017439">
    <property type="entry name" value="Amidohydrolase"/>
</dbReference>